<evidence type="ECO:0000313" key="8">
    <source>
        <dbReference type="EMBL" id="EDP55510.1"/>
    </source>
</evidence>
<feature type="region of interest" description="Disordered" evidence="5">
    <location>
        <begin position="1"/>
        <end position="28"/>
    </location>
</feature>
<dbReference type="GO" id="GO:0008270">
    <property type="term" value="F:zinc ion binding"/>
    <property type="evidence" value="ECO:0007669"/>
    <property type="project" value="InterPro"/>
</dbReference>
<keyword evidence="6" id="KW-1133">Transmembrane helix</keyword>
<evidence type="ECO:0000256" key="2">
    <source>
        <dbReference type="ARBA" id="ARBA00023125"/>
    </source>
</evidence>
<dbReference type="CDD" id="cd00067">
    <property type="entry name" value="GAL4"/>
    <property type="match status" value="1"/>
</dbReference>
<dbReference type="SUPFAM" id="SSF57701">
    <property type="entry name" value="Zn2/Cys6 DNA-binding domain"/>
    <property type="match status" value="1"/>
</dbReference>
<dbReference type="PROSITE" id="PS50048">
    <property type="entry name" value="ZN2_CY6_FUNGAL_2"/>
    <property type="match status" value="1"/>
</dbReference>
<keyword evidence="6" id="KW-0472">Membrane</keyword>
<dbReference type="VEuPathDB" id="FungiDB:AFUB_002050"/>
<dbReference type="EMBL" id="DS499594">
    <property type="protein sequence ID" value="EDP55510.1"/>
    <property type="molecule type" value="Genomic_DNA"/>
</dbReference>
<evidence type="ECO:0000256" key="4">
    <source>
        <dbReference type="ARBA" id="ARBA00023242"/>
    </source>
</evidence>
<dbReference type="GO" id="GO:0003677">
    <property type="term" value="F:DNA binding"/>
    <property type="evidence" value="ECO:0007669"/>
    <property type="project" value="UniProtKB-KW"/>
</dbReference>
<dbReference type="PhylomeDB" id="B0XRD1"/>
<sequence>MATRPHQPSQANRPSMAVTRPREGRERKTLRRSRFGCRNCKLRKIKCDESKPQCERCRSFGVLCNFMSNIPDLQPIAAEAGKSLAVEVRGKAELRPPVTSAVWTSDGSTFYQLNAKCQDLITLYLGRSLMAPTNPIVRQVNRSLLSLAFSYPFLMHASLAVAFMYDRHLNGPLGDRGSLEECYHRAQSIALLNQRLRDPIEEKDKDPIWGTAAALGILTFSSPDARTPEESWPLKSSGPSDLGWLRMSNAKMTLWRIVNPLRSNSLFHVMAATFAVMHSPFPESGIDGIPSELAAVCLLNESSTAMNNPYFHAAHAVSQILLLPDSEVTIGQIQVFIRCIHGAFEDLLQKRDPVALLLLYLWYRKAGRSVWWVELRARVEGPSICSYLQLYHHGNAAVHAFLPGGALADRWY</sequence>
<dbReference type="PANTHER" id="PTHR47657">
    <property type="entry name" value="STEROL REGULATORY ELEMENT-BINDING PROTEIN ECM22"/>
    <property type="match status" value="1"/>
</dbReference>
<protein>
    <submittedName>
        <fullName evidence="8">C6 finger domain protein, putative</fullName>
    </submittedName>
</protein>
<feature type="domain" description="Zn(2)-C6 fungal-type" evidence="7">
    <location>
        <begin position="36"/>
        <end position="66"/>
    </location>
</feature>
<keyword evidence="4" id="KW-0539">Nucleus</keyword>
<evidence type="ECO:0000256" key="1">
    <source>
        <dbReference type="ARBA" id="ARBA00023015"/>
    </source>
</evidence>
<dbReference type="GO" id="GO:0000981">
    <property type="term" value="F:DNA-binding transcription factor activity, RNA polymerase II-specific"/>
    <property type="evidence" value="ECO:0007669"/>
    <property type="project" value="InterPro"/>
</dbReference>
<proteinExistence type="predicted"/>
<dbReference type="InterPro" id="IPR036864">
    <property type="entry name" value="Zn2-C6_fun-type_DNA-bd_sf"/>
</dbReference>
<dbReference type="SMART" id="SM00066">
    <property type="entry name" value="GAL4"/>
    <property type="match status" value="1"/>
</dbReference>
<gene>
    <name evidence="8" type="ORF">AFUB_002050</name>
</gene>
<dbReference type="PROSITE" id="PS00463">
    <property type="entry name" value="ZN2_CY6_FUNGAL_1"/>
    <property type="match status" value="1"/>
</dbReference>
<reference evidence="8 9" key="1">
    <citation type="journal article" date="2008" name="PLoS Genet.">
        <title>Genomic islands in the pathogenic filamentous fungus Aspergillus fumigatus.</title>
        <authorList>
            <person name="Fedorova N.D."/>
            <person name="Khaldi N."/>
            <person name="Joardar V.S."/>
            <person name="Maiti R."/>
            <person name="Amedeo P."/>
            <person name="Anderson M.J."/>
            <person name="Crabtree J."/>
            <person name="Silva J.C."/>
            <person name="Badger J.H."/>
            <person name="Albarraq A."/>
            <person name="Angiuoli S."/>
            <person name="Bussey H."/>
            <person name="Bowyer P."/>
            <person name="Cotty P.J."/>
            <person name="Dyer P.S."/>
            <person name="Egan A."/>
            <person name="Galens K."/>
            <person name="Fraser-Liggett C.M."/>
            <person name="Haas B.J."/>
            <person name="Inman J.M."/>
            <person name="Kent R."/>
            <person name="Lemieux S."/>
            <person name="Malavazi I."/>
            <person name="Orvis J."/>
            <person name="Roemer T."/>
            <person name="Ronning C.M."/>
            <person name="Sundaram J.P."/>
            <person name="Sutton G."/>
            <person name="Turner G."/>
            <person name="Venter J.C."/>
            <person name="White O.R."/>
            <person name="Whitty B.R."/>
            <person name="Youngman P."/>
            <person name="Wolfe K.H."/>
            <person name="Goldman G.H."/>
            <person name="Wortman J.R."/>
            <person name="Jiang B."/>
            <person name="Denning D.W."/>
            <person name="Nierman W.C."/>
        </authorList>
    </citation>
    <scope>NUCLEOTIDE SEQUENCE [LARGE SCALE GENOMIC DNA]</scope>
    <source>
        <strain evidence="9">CBS 144.89 / FGSC A1163 / CEA10</strain>
    </source>
</reference>
<evidence type="ECO:0000256" key="5">
    <source>
        <dbReference type="SAM" id="MobiDB-lite"/>
    </source>
</evidence>
<dbReference type="HOGENOM" id="CLU_024934_9_2_1"/>
<organism evidence="8 9">
    <name type="scientific">Aspergillus fumigatus (strain CBS 144.89 / FGSC A1163 / CEA10)</name>
    <name type="common">Neosartorya fumigata</name>
    <dbReference type="NCBI Taxonomy" id="451804"/>
    <lineage>
        <taxon>Eukaryota</taxon>
        <taxon>Fungi</taxon>
        <taxon>Dikarya</taxon>
        <taxon>Ascomycota</taxon>
        <taxon>Pezizomycotina</taxon>
        <taxon>Eurotiomycetes</taxon>
        <taxon>Eurotiomycetidae</taxon>
        <taxon>Eurotiales</taxon>
        <taxon>Aspergillaceae</taxon>
        <taxon>Aspergillus</taxon>
        <taxon>Aspergillus subgen. Fumigati</taxon>
    </lineage>
</organism>
<keyword evidence="9" id="KW-1185">Reference proteome</keyword>
<accession>B0XRD1</accession>
<dbReference type="InterPro" id="IPR052400">
    <property type="entry name" value="Zn2-C6_fungal_TF"/>
</dbReference>
<evidence type="ECO:0000259" key="7">
    <source>
        <dbReference type="PROSITE" id="PS50048"/>
    </source>
</evidence>
<keyword evidence="6" id="KW-0812">Transmembrane</keyword>
<dbReference type="InterPro" id="IPR001138">
    <property type="entry name" value="Zn2Cys6_DnaBD"/>
</dbReference>
<name>B0XRD1_ASPFC</name>
<keyword evidence="3" id="KW-0804">Transcription</keyword>
<dbReference type="Proteomes" id="UP000001699">
    <property type="component" value="Unassembled WGS sequence"/>
</dbReference>
<evidence type="ECO:0000256" key="6">
    <source>
        <dbReference type="SAM" id="Phobius"/>
    </source>
</evidence>
<keyword evidence="1" id="KW-0805">Transcription regulation</keyword>
<feature type="transmembrane region" description="Helical" evidence="6">
    <location>
        <begin position="144"/>
        <end position="165"/>
    </location>
</feature>
<dbReference type="Pfam" id="PF00172">
    <property type="entry name" value="Zn_clus"/>
    <property type="match status" value="1"/>
</dbReference>
<dbReference type="Gene3D" id="4.10.240.10">
    <property type="entry name" value="Zn(2)-C6 fungal-type DNA-binding domain"/>
    <property type="match status" value="1"/>
</dbReference>
<dbReference type="AlphaFoldDB" id="B0XRD1"/>
<keyword evidence="2" id="KW-0238">DNA-binding</keyword>
<dbReference type="PANTHER" id="PTHR47657:SF11">
    <property type="entry name" value="FINGER DOMAIN PROTEIN, PUTATIVE (AFU_ORTHOLOGUE AFUA_1G01650)-RELATED"/>
    <property type="match status" value="1"/>
</dbReference>
<dbReference type="OrthoDB" id="3031538at2759"/>
<evidence type="ECO:0000313" key="9">
    <source>
        <dbReference type="Proteomes" id="UP000001699"/>
    </source>
</evidence>
<feature type="compositionally biased region" description="Polar residues" evidence="5">
    <location>
        <begin position="1"/>
        <end position="13"/>
    </location>
</feature>
<evidence type="ECO:0000256" key="3">
    <source>
        <dbReference type="ARBA" id="ARBA00023163"/>
    </source>
</evidence>